<gene>
    <name evidence="1" type="ORF">AM506_14580</name>
</gene>
<comment type="caution">
    <text evidence="1">The sequence shown here is derived from an EMBL/GenBank/DDBJ whole genome shotgun (WGS) entry which is preliminary data.</text>
</comment>
<name>A0A0P6WER4_9BACI</name>
<dbReference type="PATRIC" id="fig|218284.4.peg.1097"/>
<dbReference type="InterPro" id="IPR012347">
    <property type="entry name" value="Ferritin-like"/>
</dbReference>
<dbReference type="EMBL" id="LIXZ01000011">
    <property type="protein sequence ID" value="KPL58917.1"/>
    <property type="molecule type" value="Genomic_DNA"/>
</dbReference>
<dbReference type="Proteomes" id="UP000050398">
    <property type="component" value="Unassembled WGS sequence"/>
</dbReference>
<accession>A0A0P6WER4</accession>
<evidence type="ECO:0000313" key="2">
    <source>
        <dbReference type="Proteomes" id="UP000050398"/>
    </source>
</evidence>
<evidence type="ECO:0000313" key="1">
    <source>
        <dbReference type="EMBL" id="KPL58917.1"/>
    </source>
</evidence>
<organism evidence="1 2">
    <name type="scientific">Rossellomorea vietnamensis</name>
    <dbReference type="NCBI Taxonomy" id="218284"/>
    <lineage>
        <taxon>Bacteria</taxon>
        <taxon>Bacillati</taxon>
        <taxon>Bacillota</taxon>
        <taxon>Bacilli</taxon>
        <taxon>Bacillales</taxon>
        <taxon>Bacillaceae</taxon>
        <taxon>Rossellomorea</taxon>
    </lineage>
</organism>
<dbReference type="RefSeq" id="WP_060673212.1">
    <property type="nucleotide sequence ID" value="NZ_LIXZ01000011.1"/>
</dbReference>
<dbReference type="OrthoDB" id="2924544at2"/>
<dbReference type="AlphaFoldDB" id="A0A0P6WER4"/>
<dbReference type="InterPro" id="IPR021617">
    <property type="entry name" value="DUF3231"/>
</dbReference>
<dbReference type="Gene3D" id="1.20.1260.10">
    <property type="match status" value="1"/>
</dbReference>
<proteinExistence type="predicted"/>
<dbReference type="Pfam" id="PF11553">
    <property type="entry name" value="DUF3231"/>
    <property type="match status" value="1"/>
</dbReference>
<reference evidence="1 2" key="1">
    <citation type="submission" date="2015-08" db="EMBL/GenBank/DDBJ databases">
        <title>Draft Genome Sequence of Bacillus vietnamensis UCD-SED5.</title>
        <authorList>
            <person name="Lee R.D."/>
            <person name="Jospin G."/>
            <person name="Lang J.M."/>
            <person name="Coil D.A."/>
            <person name="Eisen J.A."/>
        </authorList>
    </citation>
    <scope>NUCLEOTIDE SEQUENCE [LARGE SCALE GENOMIC DNA]</scope>
    <source>
        <strain evidence="1 2">UCD-SED5</strain>
    </source>
</reference>
<protein>
    <submittedName>
        <fullName evidence="1">Uncharacterized protein</fullName>
    </submittedName>
</protein>
<sequence length="64" mass="7362">MEKQDIRLTTSEISALWTTYIKCLALNCIYTHFLTYLKDESIISLVEDSLNTNVETMGEIEKTS</sequence>